<comment type="caution">
    <text evidence="10">The sequence shown here is derived from an EMBL/GenBank/DDBJ whole genome shotgun (WGS) entry which is preliminary data.</text>
</comment>
<organism evidence="10 11">
    <name type="scientific">Tritrichomonas foetus</name>
    <dbReference type="NCBI Taxonomy" id="1144522"/>
    <lineage>
        <taxon>Eukaryota</taxon>
        <taxon>Metamonada</taxon>
        <taxon>Parabasalia</taxon>
        <taxon>Tritrichomonadida</taxon>
        <taxon>Tritrichomonadidae</taxon>
        <taxon>Tritrichomonas</taxon>
    </lineage>
</organism>
<evidence type="ECO:0000256" key="3">
    <source>
        <dbReference type="ARBA" id="ARBA00022448"/>
    </source>
</evidence>
<dbReference type="InterPro" id="IPR002528">
    <property type="entry name" value="MATE_fam"/>
</dbReference>
<dbReference type="PANTHER" id="PTHR43549:SF2">
    <property type="entry name" value="MULTIDRUG RESISTANCE PROTEIN NORM-RELATED"/>
    <property type="match status" value="1"/>
</dbReference>
<evidence type="ECO:0000256" key="2">
    <source>
        <dbReference type="ARBA" id="ARBA00010199"/>
    </source>
</evidence>
<dbReference type="GO" id="GO:0015297">
    <property type="term" value="F:antiporter activity"/>
    <property type="evidence" value="ECO:0007669"/>
    <property type="project" value="InterPro"/>
</dbReference>
<dbReference type="CDD" id="cd12082">
    <property type="entry name" value="MATE_like"/>
    <property type="match status" value="1"/>
</dbReference>
<dbReference type="VEuPathDB" id="TrichDB:TRFO_24039"/>
<evidence type="ECO:0000256" key="5">
    <source>
        <dbReference type="ARBA" id="ARBA00022692"/>
    </source>
</evidence>
<feature type="transmembrane region" description="Helical" evidence="9">
    <location>
        <begin position="266"/>
        <end position="290"/>
    </location>
</feature>
<gene>
    <name evidence="10" type="ORF">TRFO_24039</name>
</gene>
<keyword evidence="6 9" id="KW-1133">Transmembrane helix</keyword>
<comment type="subcellular location">
    <subcellularLocation>
        <location evidence="1">Cell membrane</location>
        <topology evidence="1">Multi-pass membrane protein</topology>
    </subcellularLocation>
</comment>
<keyword evidence="11" id="KW-1185">Reference proteome</keyword>
<name>A0A1J4K872_9EUKA</name>
<feature type="transmembrane region" description="Helical" evidence="9">
    <location>
        <begin position="427"/>
        <end position="447"/>
    </location>
</feature>
<feature type="transmembrane region" description="Helical" evidence="9">
    <location>
        <begin position="126"/>
        <end position="153"/>
    </location>
</feature>
<feature type="region of interest" description="Disordered" evidence="8">
    <location>
        <begin position="1"/>
        <end position="35"/>
    </location>
</feature>
<dbReference type="GeneID" id="94838226"/>
<dbReference type="InterPro" id="IPR052031">
    <property type="entry name" value="Membrane_Transporter-Flippase"/>
</dbReference>
<dbReference type="GO" id="GO:0042910">
    <property type="term" value="F:xenobiotic transmembrane transporter activity"/>
    <property type="evidence" value="ECO:0007669"/>
    <property type="project" value="InterPro"/>
</dbReference>
<evidence type="ECO:0000256" key="4">
    <source>
        <dbReference type="ARBA" id="ARBA00022475"/>
    </source>
</evidence>
<evidence type="ECO:0000313" key="10">
    <source>
        <dbReference type="EMBL" id="OHT07697.1"/>
    </source>
</evidence>
<accession>A0A1J4K872</accession>
<dbReference type="PANTHER" id="PTHR43549">
    <property type="entry name" value="MULTIDRUG RESISTANCE PROTEIN YPNP-RELATED"/>
    <property type="match status" value="1"/>
</dbReference>
<dbReference type="GO" id="GO:0005886">
    <property type="term" value="C:plasma membrane"/>
    <property type="evidence" value="ECO:0007669"/>
    <property type="project" value="UniProtKB-SubCell"/>
</dbReference>
<dbReference type="RefSeq" id="XP_068360833.1">
    <property type="nucleotide sequence ID" value="XM_068503522.1"/>
</dbReference>
<keyword evidence="7 9" id="KW-0472">Membrane</keyword>
<evidence type="ECO:0000256" key="8">
    <source>
        <dbReference type="SAM" id="MobiDB-lite"/>
    </source>
</evidence>
<reference evidence="10" key="1">
    <citation type="submission" date="2016-10" db="EMBL/GenBank/DDBJ databases">
        <authorList>
            <person name="Benchimol M."/>
            <person name="Almeida L.G."/>
            <person name="Vasconcelos A.T."/>
            <person name="Perreira-Neves A."/>
            <person name="Rosa I.A."/>
            <person name="Tasca T."/>
            <person name="Bogo M.R."/>
            <person name="de Souza W."/>
        </authorList>
    </citation>
    <scope>NUCLEOTIDE SEQUENCE [LARGE SCALE GENOMIC DNA]</scope>
    <source>
        <strain evidence="10">K</strain>
    </source>
</reference>
<evidence type="ECO:0000256" key="6">
    <source>
        <dbReference type="ARBA" id="ARBA00022989"/>
    </source>
</evidence>
<feature type="transmembrane region" description="Helical" evidence="9">
    <location>
        <begin position="459"/>
        <end position="478"/>
    </location>
</feature>
<evidence type="ECO:0000256" key="7">
    <source>
        <dbReference type="ARBA" id="ARBA00023136"/>
    </source>
</evidence>
<feature type="transmembrane region" description="Helical" evidence="9">
    <location>
        <begin position="352"/>
        <end position="374"/>
    </location>
</feature>
<feature type="transmembrane region" description="Helical" evidence="9">
    <location>
        <begin position="224"/>
        <end position="245"/>
    </location>
</feature>
<comment type="similarity">
    <text evidence="2">Belongs to the multi antimicrobial extrusion (MATE) (TC 2.A.66.1) family.</text>
</comment>
<feature type="transmembrane region" description="Helical" evidence="9">
    <location>
        <begin position="165"/>
        <end position="186"/>
    </location>
</feature>
<protein>
    <submittedName>
        <fullName evidence="10">MatE family protein</fullName>
    </submittedName>
</protein>
<evidence type="ECO:0000313" key="11">
    <source>
        <dbReference type="Proteomes" id="UP000179807"/>
    </source>
</evidence>
<keyword evidence="3" id="KW-0813">Transport</keyword>
<keyword evidence="4" id="KW-1003">Cell membrane</keyword>
<evidence type="ECO:0000256" key="1">
    <source>
        <dbReference type="ARBA" id="ARBA00004651"/>
    </source>
</evidence>
<keyword evidence="5 9" id="KW-0812">Transmembrane</keyword>
<proteinExistence type="inferred from homology"/>
<sequence length="550" mass="60074">MSNKDELLPDQLETIDQNEEDNPNTTTKISDEDKRLGGSSPLKTICVLSAGPLISQITGALYGVVNTIWISKAIGDAGLTAISTYQNFDTIGRSFASFLQVAATAKISSLFGSGLKNEASQVLSDLLRFSIVCALVAAAVCIPTCRLCVRWFGAEEDIVELGYKYIVPNLCITIIPCIFLIGCGCLQAEGRSWLFSITQVVALVLNMCVFCPLFLLVFKFGIAGAAWATGFAELIPGVVIIILFYKGKFGIQPKWNEMLKKFSPHTYDALKIGLAQLVLMLSFAIPGIIIRKLLGLACNGDPVIFNNVMAGYNAFNRFWTIEGAVPNAINIGFIPAASYAYGAKMNMRVVHLLIHASWIAVLWCSLCMLLTLCWPKSIAGIFSSTPEYLYWSEIVIRNGNWATAIIEIPAIITSLLQAMKKGNQSTAISIIVQFLPLPIIAGALYASNKTDLGRIIYCYPIQAVFGVLVSIPFAYFALREVIRAHKASLIANEEGELEEIANKDGSEKINDEIDSEKVNSSLKMDQNGNKIEEFQDKVVATNEEKGIAEL</sequence>
<dbReference type="Proteomes" id="UP000179807">
    <property type="component" value="Unassembled WGS sequence"/>
</dbReference>
<dbReference type="Pfam" id="PF01554">
    <property type="entry name" value="MatE"/>
    <property type="match status" value="2"/>
</dbReference>
<dbReference type="AlphaFoldDB" id="A0A1J4K872"/>
<feature type="transmembrane region" description="Helical" evidence="9">
    <location>
        <begin position="193"/>
        <end position="218"/>
    </location>
</feature>
<dbReference type="EMBL" id="MLAK01000689">
    <property type="protein sequence ID" value="OHT07697.1"/>
    <property type="molecule type" value="Genomic_DNA"/>
</dbReference>
<evidence type="ECO:0000256" key="9">
    <source>
        <dbReference type="SAM" id="Phobius"/>
    </source>
</evidence>